<dbReference type="InterPro" id="IPR001650">
    <property type="entry name" value="Helicase_C-like"/>
</dbReference>
<keyword evidence="4" id="KW-1185">Reference proteome</keyword>
<dbReference type="AlphaFoldDB" id="A0A2V3PJ91"/>
<keyword evidence="3" id="KW-0347">Helicase</keyword>
<proteinExistence type="predicted"/>
<organism evidence="3 4">
    <name type="scientific">Dysgonomonas alginatilytica</name>
    <dbReference type="NCBI Taxonomy" id="1605892"/>
    <lineage>
        <taxon>Bacteria</taxon>
        <taxon>Pseudomonadati</taxon>
        <taxon>Bacteroidota</taxon>
        <taxon>Bacteroidia</taxon>
        <taxon>Bacteroidales</taxon>
        <taxon>Dysgonomonadaceae</taxon>
        <taxon>Dysgonomonas</taxon>
    </lineage>
</organism>
<comment type="caution">
    <text evidence="3">The sequence shown here is derived from an EMBL/GenBank/DDBJ whole genome shotgun (WGS) entry which is preliminary data.</text>
</comment>
<dbReference type="Pfam" id="PF00271">
    <property type="entry name" value="Helicase_C"/>
    <property type="match status" value="1"/>
</dbReference>
<feature type="domain" description="Helicase C-terminal" evidence="2">
    <location>
        <begin position="279"/>
        <end position="431"/>
    </location>
</feature>
<dbReference type="PANTHER" id="PTHR45766:SF6">
    <property type="entry name" value="SWI_SNF-RELATED MATRIX-ASSOCIATED ACTIN-DEPENDENT REGULATOR OF CHROMATIN SUBFAMILY A-LIKE PROTEIN 1"/>
    <property type="match status" value="1"/>
</dbReference>
<dbReference type="SUPFAM" id="SSF52540">
    <property type="entry name" value="P-loop containing nucleoside triphosphate hydrolases"/>
    <property type="match status" value="1"/>
</dbReference>
<gene>
    <name evidence="3" type="ORF">CLV62_15211</name>
</gene>
<name>A0A2V3PJ91_9BACT</name>
<dbReference type="GO" id="GO:0031297">
    <property type="term" value="P:replication fork processing"/>
    <property type="evidence" value="ECO:0007669"/>
    <property type="project" value="TreeGrafter"/>
</dbReference>
<accession>A0A2V3PJ91</accession>
<dbReference type="GO" id="GO:0006281">
    <property type="term" value="P:DNA repair"/>
    <property type="evidence" value="ECO:0007669"/>
    <property type="project" value="TreeGrafter"/>
</dbReference>
<dbReference type="GO" id="GO:0016787">
    <property type="term" value="F:hydrolase activity"/>
    <property type="evidence" value="ECO:0007669"/>
    <property type="project" value="UniProtKB-KW"/>
</dbReference>
<evidence type="ECO:0000313" key="4">
    <source>
        <dbReference type="Proteomes" id="UP000247973"/>
    </source>
</evidence>
<dbReference type="PROSITE" id="PS51194">
    <property type="entry name" value="HELICASE_CTER"/>
    <property type="match status" value="1"/>
</dbReference>
<dbReference type="Proteomes" id="UP000247973">
    <property type="component" value="Unassembled WGS sequence"/>
</dbReference>
<evidence type="ECO:0000259" key="2">
    <source>
        <dbReference type="PROSITE" id="PS51194"/>
    </source>
</evidence>
<evidence type="ECO:0000256" key="1">
    <source>
        <dbReference type="ARBA" id="ARBA00022801"/>
    </source>
</evidence>
<keyword evidence="1" id="KW-0378">Hydrolase</keyword>
<dbReference type="EMBL" id="QICL01000052">
    <property type="protein sequence ID" value="PXV57427.1"/>
    <property type="molecule type" value="Genomic_DNA"/>
</dbReference>
<dbReference type="InterPro" id="IPR027417">
    <property type="entry name" value="P-loop_NTPase"/>
</dbReference>
<evidence type="ECO:0000313" key="3">
    <source>
        <dbReference type="EMBL" id="PXV57427.1"/>
    </source>
</evidence>
<protein>
    <submittedName>
        <fullName evidence="3">Helicase-like protein</fullName>
    </submittedName>
</protein>
<dbReference type="GO" id="GO:0004386">
    <property type="term" value="F:helicase activity"/>
    <property type="evidence" value="ECO:0007669"/>
    <property type="project" value="UniProtKB-KW"/>
</dbReference>
<dbReference type="InterPro" id="IPR038718">
    <property type="entry name" value="SNF2-like_sf"/>
</dbReference>
<dbReference type="Gene3D" id="3.40.50.10810">
    <property type="entry name" value="Tandem AAA-ATPase domain"/>
    <property type="match status" value="1"/>
</dbReference>
<sequence length="467" mass="54282">MTWENFLQYNNEDYILATRPEDMQNIPEGKFVIVSVSMLGRVDDAIKQFMKERSQKVCLLFDESDELTSDQSLRTKRTLRLFRRAKYKMLGTGTTTRNYISELYSQFRLLYNSSVLFMCHCPEYYYQDDDRTICSKTNSYYLKPFPARGGAYLFKACFNPGKATVFGIEKQNQDVYNKQALWDIIERTIITRKFKEFAGHKYTVHTHSIDPAIGELGVYEKVITDFLSICNLYFNCGDDQRKESALKIVRQIQLLIKACSVPSLMPGYCGDSLPQKVLYIQNMISNTKERVAVGTTSIEALEYYEAHFKETFAHRQLFVIKGDVSFRRRQKLIRQFEATDDGILLCTQQSLKSSINIPECNEVILESLQWNIPRMEQFYFRFIRFDSEGHTNVHFVNYASSIEQNIMALILTKERLNDFIQTGEVTEESAVFDEFGVSTSIIDSLFTREQDDEGKFNISWGQQKIVA</sequence>
<keyword evidence="3" id="KW-0547">Nucleotide-binding</keyword>
<dbReference type="Gene3D" id="3.40.50.300">
    <property type="entry name" value="P-loop containing nucleotide triphosphate hydrolases"/>
    <property type="match status" value="1"/>
</dbReference>
<reference evidence="3 4" key="1">
    <citation type="submission" date="2018-03" db="EMBL/GenBank/DDBJ databases">
        <title>Genomic Encyclopedia of Archaeal and Bacterial Type Strains, Phase II (KMG-II): from individual species to whole genera.</title>
        <authorList>
            <person name="Goeker M."/>
        </authorList>
    </citation>
    <scope>NUCLEOTIDE SEQUENCE [LARGE SCALE GENOMIC DNA]</scope>
    <source>
        <strain evidence="3 4">DSM 100214</strain>
    </source>
</reference>
<dbReference type="PANTHER" id="PTHR45766">
    <property type="entry name" value="DNA ANNEALING HELICASE AND ENDONUCLEASE ZRANB3 FAMILY MEMBER"/>
    <property type="match status" value="1"/>
</dbReference>
<keyword evidence="3" id="KW-0067">ATP-binding</keyword>